<accession>A0A6C2TYS8</accession>
<feature type="transmembrane region" description="Helical" evidence="7">
    <location>
        <begin position="523"/>
        <end position="541"/>
    </location>
</feature>
<feature type="transmembrane region" description="Helical" evidence="7">
    <location>
        <begin position="439"/>
        <end position="457"/>
    </location>
</feature>
<organism evidence="8 9">
    <name type="scientific">Pontiella desulfatans</name>
    <dbReference type="NCBI Taxonomy" id="2750659"/>
    <lineage>
        <taxon>Bacteria</taxon>
        <taxon>Pseudomonadati</taxon>
        <taxon>Kiritimatiellota</taxon>
        <taxon>Kiritimatiellia</taxon>
        <taxon>Kiritimatiellales</taxon>
        <taxon>Pontiellaceae</taxon>
        <taxon>Pontiella</taxon>
    </lineage>
</organism>
<evidence type="ECO:0000256" key="3">
    <source>
        <dbReference type="ARBA" id="ARBA00022692"/>
    </source>
</evidence>
<dbReference type="GO" id="GO:0005886">
    <property type="term" value="C:plasma membrane"/>
    <property type="evidence" value="ECO:0007669"/>
    <property type="project" value="TreeGrafter"/>
</dbReference>
<feature type="transmembrane region" description="Helical" evidence="7">
    <location>
        <begin position="407"/>
        <end position="432"/>
    </location>
</feature>
<evidence type="ECO:0000256" key="4">
    <source>
        <dbReference type="ARBA" id="ARBA00022989"/>
    </source>
</evidence>
<dbReference type="PANTHER" id="PTHR11819:SF195">
    <property type="entry name" value="SODIUM_GLUCOSE COTRANSPORTER 4"/>
    <property type="match status" value="1"/>
</dbReference>
<comment type="similarity">
    <text evidence="2 6">Belongs to the sodium:solute symporter (SSF) (TC 2.A.21) family.</text>
</comment>
<keyword evidence="5 7" id="KW-0472">Membrane</keyword>
<dbReference type="AlphaFoldDB" id="A0A6C2TYS8"/>
<evidence type="ECO:0000256" key="5">
    <source>
        <dbReference type="ARBA" id="ARBA00023136"/>
    </source>
</evidence>
<feature type="transmembrane region" description="Helical" evidence="7">
    <location>
        <begin position="469"/>
        <end position="492"/>
    </location>
</feature>
<protein>
    <submittedName>
        <fullName evidence="8">Sodium/glucose cotransporter</fullName>
    </submittedName>
</protein>
<name>A0A6C2TYS8_PONDE</name>
<evidence type="ECO:0000256" key="6">
    <source>
        <dbReference type="RuleBase" id="RU362091"/>
    </source>
</evidence>
<feature type="transmembrane region" description="Helical" evidence="7">
    <location>
        <begin position="282"/>
        <end position="308"/>
    </location>
</feature>
<dbReference type="InterPro" id="IPR038377">
    <property type="entry name" value="Na/Glc_symporter_sf"/>
</dbReference>
<feature type="transmembrane region" description="Helical" evidence="7">
    <location>
        <begin position="338"/>
        <end position="367"/>
    </location>
</feature>
<dbReference type="Gene3D" id="1.20.1730.10">
    <property type="entry name" value="Sodium/glucose cotransporter"/>
    <property type="match status" value="1"/>
</dbReference>
<feature type="transmembrane region" description="Helical" evidence="7">
    <location>
        <begin position="199"/>
        <end position="222"/>
    </location>
</feature>
<feature type="transmembrane region" description="Helical" evidence="7">
    <location>
        <begin position="379"/>
        <end position="401"/>
    </location>
</feature>
<evidence type="ECO:0000313" key="9">
    <source>
        <dbReference type="Proteomes" id="UP000366872"/>
    </source>
</evidence>
<feature type="transmembrane region" description="Helical" evidence="7">
    <location>
        <begin position="6"/>
        <end position="26"/>
    </location>
</feature>
<dbReference type="NCBIfam" id="TIGR00813">
    <property type="entry name" value="sss"/>
    <property type="match status" value="1"/>
</dbReference>
<evidence type="ECO:0000256" key="7">
    <source>
        <dbReference type="SAM" id="Phobius"/>
    </source>
</evidence>
<comment type="subcellular location">
    <subcellularLocation>
        <location evidence="1">Membrane</location>
        <topology evidence="1">Multi-pass membrane protein</topology>
    </subcellularLocation>
</comment>
<keyword evidence="3 7" id="KW-0812">Transmembrane</keyword>
<keyword evidence="9" id="KW-1185">Reference proteome</keyword>
<dbReference type="RefSeq" id="WP_136078402.1">
    <property type="nucleotide sequence ID" value="NZ_CAAHFG010000001.1"/>
</dbReference>
<feature type="transmembrane region" description="Helical" evidence="7">
    <location>
        <begin position="242"/>
        <end position="261"/>
    </location>
</feature>
<evidence type="ECO:0000313" key="8">
    <source>
        <dbReference type="EMBL" id="VGO12763.1"/>
    </source>
</evidence>
<dbReference type="Proteomes" id="UP000366872">
    <property type="component" value="Unassembled WGS sequence"/>
</dbReference>
<evidence type="ECO:0000256" key="2">
    <source>
        <dbReference type="ARBA" id="ARBA00006434"/>
    </source>
</evidence>
<sequence>MLNVLDFGILITYVVLVLTVGCGAAWMQKRKAAKLGVERDDGAYFLAARTLKWPIIGLSLFSTNISTVHIVALCEEGYRSGLAYANFELAAIFTLVILAVFFVPFYLRAHVTTLPDFLEKRFNRNCRDFLAFLSIISAVFIHIGVSLYAGAVVINAMLGFGTEVAQLMPTMIMIAVATGLYVVVGGLLAVTLTDAIQTTTLLIGSAIVTTFAFMKLGGWGVLQETVGPNMISVLRPSGDFSGMPWHAVVIGYPVIGIWYWCTDQTIVQRVLGAKDENHGKAGAMFACVLKLLPMFLFVLPGLLCLALLHKGLLPELSDSKEAFAHMVMNLLPAGFRGLIVAALLAALMGTIAGALNSIATLFAFDLYKRFKPETPNKKLVHIGRAATITGVILAIIWSPIIGKFDSIYGAIASMICYISPPITAVFMVGIFWKRATAKAGALTLWIGFILGLIVFALDLLKEHTGWSMLFMHAAGLLCLICIIIMIVASLLGEDTNTEENLKLVWDSPMTPLRIKGSPGLMNYKFQAVAVMTIACIIYFLFRAPTQEKIDAWKTANPEAAARIEAHCNPTPEAE</sequence>
<keyword evidence="4 7" id="KW-1133">Transmembrane helix</keyword>
<dbReference type="InterPro" id="IPR001734">
    <property type="entry name" value="Na/solute_symporter"/>
</dbReference>
<dbReference type="PROSITE" id="PS50283">
    <property type="entry name" value="NA_SOLUT_SYMP_3"/>
    <property type="match status" value="1"/>
</dbReference>
<feature type="transmembrane region" description="Helical" evidence="7">
    <location>
        <begin position="84"/>
        <end position="107"/>
    </location>
</feature>
<dbReference type="Pfam" id="PF00474">
    <property type="entry name" value="SSF"/>
    <property type="match status" value="1"/>
</dbReference>
<evidence type="ECO:0000256" key="1">
    <source>
        <dbReference type="ARBA" id="ARBA00004141"/>
    </source>
</evidence>
<dbReference type="GO" id="GO:0005412">
    <property type="term" value="F:D-glucose:sodium symporter activity"/>
    <property type="evidence" value="ECO:0007669"/>
    <property type="project" value="TreeGrafter"/>
</dbReference>
<feature type="transmembrane region" description="Helical" evidence="7">
    <location>
        <begin position="171"/>
        <end position="192"/>
    </location>
</feature>
<feature type="transmembrane region" description="Helical" evidence="7">
    <location>
        <begin position="128"/>
        <end position="151"/>
    </location>
</feature>
<reference evidence="8 9" key="1">
    <citation type="submission" date="2019-04" db="EMBL/GenBank/DDBJ databases">
        <authorList>
            <person name="Van Vliet M D."/>
        </authorList>
    </citation>
    <scope>NUCLEOTIDE SEQUENCE [LARGE SCALE GENOMIC DNA]</scope>
    <source>
        <strain evidence="8 9">F1</strain>
    </source>
</reference>
<feature type="transmembrane region" description="Helical" evidence="7">
    <location>
        <begin position="53"/>
        <end position="72"/>
    </location>
</feature>
<dbReference type="EMBL" id="CAAHFG010000001">
    <property type="protein sequence ID" value="VGO12763.1"/>
    <property type="molecule type" value="Genomic_DNA"/>
</dbReference>
<proteinExistence type="inferred from homology"/>
<gene>
    <name evidence="8" type="primary">sglT_4</name>
    <name evidence="8" type="ORF">PDESU_01317</name>
</gene>
<dbReference type="PANTHER" id="PTHR11819">
    <property type="entry name" value="SOLUTE CARRIER FAMILY 5"/>
    <property type="match status" value="1"/>
</dbReference>